<gene>
    <name evidence="1" type="ORF">BN873_100060</name>
</gene>
<sequence>MSNSPPSSSPKLPFRLYGFKAAHTTTLAPDTHDPVVLLNLTPNRYLCTPTSCAAWRSFR</sequence>
<keyword evidence="2" id="KW-1185">Reference proteome</keyword>
<dbReference type="EMBL" id="CBTJ020000002">
    <property type="protein sequence ID" value="CDI01048.1"/>
    <property type="molecule type" value="Genomic_DNA"/>
</dbReference>
<reference evidence="1" key="1">
    <citation type="submission" date="2013-07" db="EMBL/GenBank/DDBJ databases">
        <authorList>
            <person name="McIlroy S."/>
        </authorList>
    </citation>
    <scope>NUCLEOTIDE SEQUENCE [LARGE SCALE GENOMIC DNA]</scope>
    <source>
        <strain evidence="1">Run_A_D11</strain>
    </source>
</reference>
<dbReference type="Proteomes" id="UP000035760">
    <property type="component" value="Unassembled WGS sequence"/>
</dbReference>
<proteinExistence type="predicted"/>
<evidence type="ECO:0000313" key="2">
    <source>
        <dbReference type="Proteomes" id="UP000035760"/>
    </source>
</evidence>
<accession>W6MB36</accession>
<organism evidence="1 2">
    <name type="scientific">Candidatus Competibacter denitrificans Run_A_D11</name>
    <dbReference type="NCBI Taxonomy" id="1400863"/>
    <lineage>
        <taxon>Bacteria</taxon>
        <taxon>Pseudomonadati</taxon>
        <taxon>Pseudomonadota</taxon>
        <taxon>Gammaproteobacteria</taxon>
        <taxon>Candidatus Competibacteraceae</taxon>
        <taxon>Candidatus Competibacter</taxon>
    </lineage>
</organism>
<comment type="caution">
    <text evidence="1">The sequence shown here is derived from an EMBL/GenBank/DDBJ whole genome shotgun (WGS) entry which is preliminary data.</text>
</comment>
<evidence type="ECO:0000313" key="1">
    <source>
        <dbReference type="EMBL" id="CDI01048.1"/>
    </source>
</evidence>
<name>W6MB36_9GAMM</name>
<protein>
    <submittedName>
        <fullName evidence="1">Uncharacterized protein</fullName>
    </submittedName>
</protein>
<reference evidence="1" key="2">
    <citation type="submission" date="2014-03" db="EMBL/GenBank/DDBJ databases">
        <title>Candidatus Competibacter-lineage genomes retrieved from metagenomes reveal functional metabolic diversity.</title>
        <authorList>
            <person name="McIlroy S.J."/>
            <person name="Albertsen M."/>
            <person name="Andresen E.K."/>
            <person name="Saunders A.M."/>
            <person name="Kristiansen R."/>
            <person name="Stokholm-Bjerregaard M."/>
            <person name="Nielsen K.L."/>
            <person name="Nielsen P.H."/>
        </authorList>
    </citation>
    <scope>NUCLEOTIDE SEQUENCE</scope>
    <source>
        <strain evidence="1">Run_A_D11</strain>
    </source>
</reference>
<dbReference type="AlphaFoldDB" id="W6MB36"/>